<dbReference type="GO" id="GO:0004190">
    <property type="term" value="F:aspartic-type endopeptidase activity"/>
    <property type="evidence" value="ECO:0007669"/>
    <property type="project" value="InterPro"/>
</dbReference>
<keyword evidence="5" id="KW-1185">Reference proteome</keyword>
<dbReference type="AlphaFoldDB" id="A0A931HDS3"/>
<evidence type="ECO:0000313" key="5">
    <source>
        <dbReference type="Proteomes" id="UP000617634"/>
    </source>
</evidence>
<evidence type="ECO:0000256" key="2">
    <source>
        <dbReference type="SAM" id="SignalP"/>
    </source>
</evidence>
<comment type="caution">
    <text evidence="4">The sequence shown here is derived from an EMBL/GenBank/DDBJ whole genome shotgun (WGS) entry which is preliminary data.</text>
</comment>
<dbReference type="CDD" id="cd05483">
    <property type="entry name" value="retropepsin_like_bacteria"/>
    <property type="match status" value="1"/>
</dbReference>
<dbReference type="Proteomes" id="UP000617634">
    <property type="component" value="Unassembled WGS sequence"/>
</dbReference>
<dbReference type="Pfam" id="PF13650">
    <property type="entry name" value="Asp_protease_2"/>
    <property type="match status" value="2"/>
</dbReference>
<dbReference type="PROSITE" id="PS00141">
    <property type="entry name" value="ASP_PROTEASE"/>
    <property type="match status" value="2"/>
</dbReference>
<dbReference type="InterPro" id="IPR001995">
    <property type="entry name" value="Peptidase_A2_cat"/>
</dbReference>
<sequence length="311" mass="32956">MITTTTMAAMGAAMMAAAVVTGIPVAQPQNQDDAELSETLKTGQDADLRMTLPVGIDGQGPFDFLLDTGSQSTVVSTSLASSLALPPGPTVRIIGMAGVSQAGTARIGTIDIGRRTVESLVVPLLDQEDIGAPGILGTDSLKDQRVLFDFTRNTITVGNARELGGNDGFEIVVRARQRAGRLIMTNGHLDGVRVRVVVDTGSTTTIGNRALQRALRHKETDAITLLSATGHELAGDARVAGRLTIDNLIVNGTFIAYADSPAFEELDLVDKPAIFLGMRELRGLKRLAIDFSQDRVLFDVPVMKPGAMLLH</sequence>
<dbReference type="InterPro" id="IPR034122">
    <property type="entry name" value="Retropepsin-like_bacterial"/>
</dbReference>
<evidence type="ECO:0000259" key="3">
    <source>
        <dbReference type="PROSITE" id="PS50175"/>
    </source>
</evidence>
<keyword evidence="4" id="KW-0645">Protease</keyword>
<keyword evidence="2" id="KW-0732">Signal</keyword>
<dbReference type="SUPFAM" id="SSF50630">
    <property type="entry name" value="Acid proteases"/>
    <property type="match status" value="2"/>
</dbReference>
<dbReference type="GO" id="GO:0006508">
    <property type="term" value="P:proteolysis"/>
    <property type="evidence" value="ECO:0007669"/>
    <property type="project" value="UniProtKB-KW"/>
</dbReference>
<dbReference type="RefSeq" id="WP_197164873.1">
    <property type="nucleotide sequence ID" value="NZ_JADZGI010000002.1"/>
</dbReference>
<dbReference type="Gene3D" id="2.40.70.10">
    <property type="entry name" value="Acid Proteases"/>
    <property type="match status" value="2"/>
</dbReference>
<keyword evidence="1" id="KW-0378">Hydrolase</keyword>
<dbReference type="InterPro" id="IPR001969">
    <property type="entry name" value="Aspartic_peptidase_AS"/>
</dbReference>
<accession>A0A931HDS3</accession>
<feature type="signal peptide" evidence="2">
    <location>
        <begin position="1"/>
        <end position="26"/>
    </location>
</feature>
<dbReference type="InterPro" id="IPR021109">
    <property type="entry name" value="Peptidase_aspartic_dom_sf"/>
</dbReference>
<proteinExistence type="predicted"/>
<dbReference type="EMBL" id="JADZGI010000002">
    <property type="protein sequence ID" value="MBH0113914.1"/>
    <property type="molecule type" value="Genomic_DNA"/>
</dbReference>
<feature type="domain" description="Peptidase A2" evidence="3">
    <location>
        <begin position="62"/>
        <end position="140"/>
    </location>
</feature>
<gene>
    <name evidence="4" type="ORF">I5E68_13275</name>
</gene>
<protein>
    <submittedName>
        <fullName evidence="4">Clan AA aspartic protease</fullName>
    </submittedName>
</protein>
<dbReference type="PROSITE" id="PS50175">
    <property type="entry name" value="ASP_PROT_RETROV"/>
    <property type="match status" value="1"/>
</dbReference>
<evidence type="ECO:0000313" key="4">
    <source>
        <dbReference type="EMBL" id="MBH0113914.1"/>
    </source>
</evidence>
<evidence type="ECO:0000256" key="1">
    <source>
        <dbReference type="ARBA" id="ARBA00022801"/>
    </source>
</evidence>
<feature type="chain" id="PRO_5036704703" evidence="2">
    <location>
        <begin position="27"/>
        <end position="311"/>
    </location>
</feature>
<organism evidence="4 5">
    <name type="scientific">Novosphingobium aureum</name>
    <dbReference type="NCBI Taxonomy" id="2792964"/>
    <lineage>
        <taxon>Bacteria</taxon>
        <taxon>Pseudomonadati</taxon>
        <taxon>Pseudomonadota</taxon>
        <taxon>Alphaproteobacteria</taxon>
        <taxon>Sphingomonadales</taxon>
        <taxon>Sphingomonadaceae</taxon>
        <taxon>Novosphingobium</taxon>
    </lineage>
</organism>
<name>A0A931HDS3_9SPHN</name>
<reference evidence="4" key="1">
    <citation type="submission" date="2020-11" db="EMBL/GenBank/DDBJ databases">
        <title>Novosphingobium aureum sp. nov., a marine bacterium isolated from sediment of a salt flat.</title>
        <authorList>
            <person name="Yoo Y."/>
            <person name="Kim J.-J."/>
        </authorList>
    </citation>
    <scope>NUCLEOTIDE SEQUENCE</scope>
    <source>
        <strain evidence="4">YJ-S2-02</strain>
    </source>
</reference>